<protein>
    <recommendedName>
        <fullName evidence="4">Bacteriocin</fullName>
    </recommendedName>
</protein>
<feature type="transmembrane region" description="Helical" evidence="1">
    <location>
        <begin position="21"/>
        <end position="46"/>
    </location>
</feature>
<keyword evidence="1" id="KW-0472">Membrane</keyword>
<keyword evidence="3" id="KW-1185">Reference proteome</keyword>
<evidence type="ECO:0008006" key="4">
    <source>
        <dbReference type="Google" id="ProtNLM"/>
    </source>
</evidence>
<dbReference type="KEGG" id="mrob:HH214_08805"/>
<dbReference type="EMBL" id="CP051682">
    <property type="protein sequence ID" value="QJD95968.1"/>
    <property type="molecule type" value="Genomic_DNA"/>
</dbReference>
<evidence type="ECO:0000313" key="3">
    <source>
        <dbReference type="Proteomes" id="UP000503278"/>
    </source>
</evidence>
<evidence type="ECO:0000313" key="2">
    <source>
        <dbReference type="EMBL" id="QJD95968.1"/>
    </source>
</evidence>
<accession>A0A7L5E0F0</accession>
<sequence>MKTLSDEKAQELKGGDGNCAYNIAFSASFGGLFGGAGAVVGAVAAATGPSCLGLW</sequence>
<reference evidence="2 3" key="1">
    <citation type="submission" date="2020-04" db="EMBL/GenBank/DDBJ databases">
        <title>Genome sequencing of novel species.</title>
        <authorList>
            <person name="Heo J."/>
            <person name="Kim S.-J."/>
            <person name="Kim J.-S."/>
            <person name="Hong S.-B."/>
            <person name="Kwon S.-W."/>
        </authorList>
    </citation>
    <scope>NUCLEOTIDE SEQUENCE [LARGE SCALE GENOMIC DNA]</scope>
    <source>
        <strain evidence="2 3">F39-2</strain>
    </source>
</reference>
<dbReference type="RefSeq" id="WP_169606974.1">
    <property type="nucleotide sequence ID" value="NZ_CP051682.1"/>
</dbReference>
<name>A0A7L5E0F0_9SPHI</name>
<dbReference type="Proteomes" id="UP000503278">
    <property type="component" value="Chromosome"/>
</dbReference>
<evidence type="ECO:0000256" key="1">
    <source>
        <dbReference type="SAM" id="Phobius"/>
    </source>
</evidence>
<dbReference type="AlphaFoldDB" id="A0A7L5E0F0"/>
<proteinExistence type="predicted"/>
<gene>
    <name evidence="2" type="ORF">HH214_08805</name>
</gene>
<keyword evidence="1" id="KW-0812">Transmembrane</keyword>
<keyword evidence="1" id="KW-1133">Transmembrane helix</keyword>
<organism evidence="2 3">
    <name type="scientific">Mucilaginibacter robiniae</name>
    <dbReference type="NCBI Taxonomy" id="2728022"/>
    <lineage>
        <taxon>Bacteria</taxon>
        <taxon>Pseudomonadati</taxon>
        <taxon>Bacteroidota</taxon>
        <taxon>Sphingobacteriia</taxon>
        <taxon>Sphingobacteriales</taxon>
        <taxon>Sphingobacteriaceae</taxon>
        <taxon>Mucilaginibacter</taxon>
    </lineage>
</organism>